<dbReference type="AlphaFoldDB" id="A0A9X1KXP7"/>
<dbReference type="SMART" id="SM00382">
    <property type="entry name" value="AAA"/>
    <property type="match status" value="1"/>
</dbReference>
<dbReference type="InterPro" id="IPR015854">
    <property type="entry name" value="ABC_transpr_LolD-like"/>
</dbReference>
<evidence type="ECO:0000256" key="1">
    <source>
        <dbReference type="ARBA" id="ARBA00022448"/>
    </source>
</evidence>
<dbReference type="InterPro" id="IPR003593">
    <property type="entry name" value="AAA+_ATPase"/>
</dbReference>
<dbReference type="GO" id="GO:0016887">
    <property type="term" value="F:ATP hydrolysis activity"/>
    <property type="evidence" value="ECO:0007669"/>
    <property type="project" value="InterPro"/>
</dbReference>
<dbReference type="InterPro" id="IPR017911">
    <property type="entry name" value="MacB-like_ATP-bd"/>
</dbReference>
<keyword evidence="2" id="KW-0547">Nucleotide-binding</keyword>
<protein>
    <submittedName>
        <fullName evidence="6">ABC transporter ATP-binding protein</fullName>
    </submittedName>
</protein>
<dbReference type="EMBL" id="JAIXNE010000004">
    <property type="protein sequence ID" value="MCA6077273.1"/>
    <property type="molecule type" value="Genomic_DNA"/>
</dbReference>
<dbReference type="EMBL" id="JAIXNE010000003">
    <property type="protein sequence ID" value="MCA6076145.1"/>
    <property type="molecule type" value="Genomic_DNA"/>
</dbReference>
<evidence type="ECO:0000313" key="7">
    <source>
        <dbReference type="EMBL" id="MCA6077273.1"/>
    </source>
</evidence>
<dbReference type="RefSeq" id="WP_225698076.1">
    <property type="nucleotide sequence ID" value="NZ_JAIXNE010000002.1"/>
</dbReference>
<gene>
    <name evidence="5" type="ORF">LDX50_08810</name>
    <name evidence="6" type="ORF">LDX50_14780</name>
    <name evidence="7" type="ORF">LDX50_20500</name>
</gene>
<evidence type="ECO:0000313" key="8">
    <source>
        <dbReference type="Proteomes" id="UP001139409"/>
    </source>
</evidence>
<dbReference type="EMBL" id="JAIXNE010000002">
    <property type="protein sequence ID" value="MCA6074968.1"/>
    <property type="molecule type" value="Genomic_DNA"/>
</dbReference>
<evidence type="ECO:0000256" key="3">
    <source>
        <dbReference type="ARBA" id="ARBA00022840"/>
    </source>
</evidence>
<dbReference type="SUPFAM" id="SSF52540">
    <property type="entry name" value="P-loop containing nucleoside triphosphate hydrolases"/>
    <property type="match status" value="1"/>
</dbReference>
<dbReference type="Pfam" id="PF00005">
    <property type="entry name" value="ABC_tran"/>
    <property type="match status" value="1"/>
</dbReference>
<evidence type="ECO:0000259" key="4">
    <source>
        <dbReference type="PROSITE" id="PS50893"/>
    </source>
</evidence>
<keyword evidence="8" id="KW-1185">Reference proteome</keyword>
<accession>A0A9X1KXP7</accession>
<proteinExistence type="predicted"/>
<dbReference type="GO" id="GO:0005886">
    <property type="term" value="C:plasma membrane"/>
    <property type="evidence" value="ECO:0007669"/>
    <property type="project" value="TreeGrafter"/>
</dbReference>
<dbReference type="GO" id="GO:0022857">
    <property type="term" value="F:transmembrane transporter activity"/>
    <property type="evidence" value="ECO:0007669"/>
    <property type="project" value="TreeGrafter"/>
</dbReference>
<dbReference type="PANTHER" id="PTHR24220">
    <property type="entry name" value="IMPORT ATP-BINDING PROTEIN"/>
    <property type="match status" value="1"/>
</dbReference>
<dbReference type="PANTHER" id="PTHR24220:SF659">
    <property type="entry name" value="TRANSPORTER, PUTATIVE-RELATED"/>
    <property type="match status" value="1"/>
</dbReference>
<keyword evidence="3 6" id="KW-0067">ATP-binding</keyword>
<comment type="caution">
    <text evidence="6">The sequence shown here is derived from an EMBL/GenBank/DDBJ whole genome shotgun (WGS) entry which is preliminary data.</text>
</comment>
<dbReference type="CDD" id="cd03255">
    <property type="entry name" value="ABC_MJ0796_LolCDE_FtsE"/>
    <property type="match status" value="1"/>
</dbReference>
<sequence length="221" mass="24952">MIKCQNILFRYPDQYFELKIPDLTVYDHEQVAVIGSSGTGKTTLLHLIAGILEPAEGSIEIDNIDLTRYGKEDRQDFRIVRIGLVFQEFELLEYLSVLDNILLPFMVNPVLRLSETSRKLAGELADSVGLSTKKQRLPGQLSQGERQRVAACRALVTQPDVLLCDEPTGNLDPANRDIVLNTLLNYSIQNKKPLVMVTHDHEILSKFSRIVNINDYSLSKL</sequence>
<evidence type="ECO:0000313" key="5">
    <source>
        <dbReference type="EMBL" id="MCA6074968.1"/>
    </source>
</evidence>
<evidence type="ECO:0000256" key="2">
    <source>
        <dbReference type="ARBA" id="ARBA00022741"/>
    </source>
</evidence>
<dbReference type="PROSITE" id="PS50893">
    <property type="entry name" value="ABC_TRANSPORTER_2"/>
    <property type="match status" value="1"/>
</dbReference>
<dbReference type="InterPro" id="IPR003439">
    <property type="entry name" value="ABC_transporter-like_ATP-bd"/>
</dbReference>
<dbReference type="InterPro" id="IPR027417">
    <property type="entry name" value="P-loop_NTPase"/>
</dbReference>
<organism evidence="6 8">
    <name type="scientific">Fulvivirga sedimenti</name>
    <dbReference type="NCBI Taxonomy" id="2879465"/>
    <lineage>
        <taxon>Bacteria</taxon>
        <taxon>Pseudomonadati</taxon>
        <taxon>Bacteroidota</taxon>
        <taxon>Cytophagia</taxon>
        <taxon>Cytophagales</taxon>
        <taxon>Fulvivirgaceae</taxon>
        <taxon>Fulvivirga</taxon>
    </lineage>
</organism>
<name>A0A9X1KXP7_9BACT</name>
<dbReference type="Proteomes" id="UP001139409">
    <property type="component" value="Unassembled WGS sequence"/>
</dbReference>
<keyword evidence="1" id="KW-0813">Transport</keyword>
<feature type="domain" description="ABC transporter" evidence="4">
    <location>
        <begin position="2"/>
        <end position="221"/>
    </location>
</feature>
<dbReference type="Gene3D" id="3.40.50.300">
    <property type="entry name" value="P-loop containing nucleotide triphosphate hydrolases"/>
    <property type="match status" value="1"/>
</dbReference>
<evidence type="ECO:0000313" key="6">
    <source>
        <dbReference type="EMBL" id="MCA6076145.1"/>
    </source>
</evidence>
<dbReference type="GO" id="GO:0005524">
    <property type="term" value="F:ATP binding"/>
    <property type="evidence" value="ECO:0007669"/>
    <property type="project" value="UniProtKB-KW"/>
</dbReference>
<reference evidence="6" key="1">
    <citation type="submission" date="2021-09" db="EMBL/GenBank/DDBJ databases">
        <title>Fulvivirga sp. isolated from coastal sediment.</title>
        <authorList>
            <person name="Yu H."/>
        </authorList>
    </citation>
    <scope>NUCLEOTIDE SEQUENCE</scope>
    <source>
        <strain evidence="6">1062</strain>
    </source>
</reference>